<evidence type="ECO:0000256" key="1">
    <source>
        <dbReference type="SAM" id="Phobius"/>
    </source>
</evidence>
<evidence type="ECO:0000313" key="3">
    <source>
        <dbReference type="EMBL" id="KST69957.1"/>
    </source>
</evidence>
<keyword evidence="1" id="KW-0812">Transmembrane</keyword>
<name>A0A0V7ZZG8_9CYAN</name>
<dbReference type="EMBL" id="LMTZ01000010">
    <property type="protein sequence ID" value="KST69926.1"/>
    <property type="molecule type" value="Genomic_DNA"/>
</dbReference>
<keyword evidence="1" id="KW-1133">Transmembrane helix</keyword>
<sequence>MDKQSRYQLRKKEISEFIIKNRETYKKDKRLLFLIAAFWGLLLSPFLGYQVIMLLAIMFCFYKVLVNYLTW</sequence>
<evidence type="ECO:0000313" key="4">
    <source>
        <dbReference type="Proteomes" id="UP000053372"/>
    </source>
</evidence>
<evidence type="ECO:0000313" key="2">
    <source>
        <dbReference type="EMBL" id="KST69926.1"/>
    </source>
</evidence>
<accession>A0A0V7ZZG8</accession>
<reference evidence="3 4" key="1">
    <citation type="journal article" date="2015" name="Genome Announc.">
        <title>Draft Genome of the Euendolithic (true boring) Cyanobacterium Mastigocoleus testarum strain BC008.</title>
        <authorList>
            <person name="Guida B.S."/>
            <person name="Garcia-Pichel F."/>
        </authorList>
    </citation>
    <scope>NUCLEOTIDE SEQUENCE [LARGE SCALE GENOMIC DNA]</scope>
    <source>
        <strain evidence="3 4">BC008</strain>
    </source>
</reference>
<keyword evidence="1" id="KW-0472">Membrane</keyword>
<dbReference type="EMBL" id="LMTZ01000009">
    <property type="protein sequence ID" value="KST69957.1"/>
    <property type="molecule type" value="Genomic_DNA"/>
</dbReference>
<keyword evidence="4" id="KW-1185">Reference proteome</keyword>
<comment type="caution">
    <text evidence="3">The sequence shown here is derived from an EMBL/GenBank/DDBJ whole genome shotgun (WGS) entry which is preliminary data.</text>
</comment>
<organism evidence="3 4">
    <name type="scientific">Mastigocoleus testarum BC008</name>
    <dbReference type="NCBI Taxonomy" id="371196"/>
    <lineage>
        <taxon>Bacteria</taxon>
        <taxon>Bacillati</taxon>
        <taxon>Cyanobacteriota</taxon>
        <taxon>Cyanophyceae</taxon>
        <taxon>Nostocales</taxon>
        <taxon>Hapalosiphonaceae</taxon>
        <taxon>Mastigocoleus</taxon>
    </lineage>
</organism>
<gene>
    <name evidence="2" type="ORF">BC008_05680</name>
    <name evidence="3" type="ORF">BC008_05830</name>
</gene>
<protein>
    <submittedName>
        <fullName evidence="3">Uncharacterized protein</fullName>
    </submittedName>
</protein>
<proteinExistence type="predicted"/>
<dbReference type="AlphaFoldDB" id="A0A0V7ZZG8"/>
<feature type="transmembrane region" description="Helical" evidence="1">
    <location>
        <begin position="31"/>
        <end position="64"/>
    </location>
</feature>
<dbReference type="Proteomes" id="UP000053372">
    <property type="component" value="Unassembled WGS sequence"/>
</dbReference>